<dbReference type="Proteomes" id="UP000324222">
    <property type="component" value="Unassembled WGS sequence"/>
</dbReference>
<evidence type="ECO:0000313" key="2">
    <source>
        <dbReference type="Proteomes" id="UP000324222"/>
    </source>
</evidence>
<protein>
    <submittedName>
        <fullName evidence="1">Uncharacterized protein</fullName>
    </submittedName>
</protein>
<gene>
    <name evidence="1" type="ORF">E2C01_086102</name>
</gene>
<reference evidence="1 2" key="1">
    <citation type="submission" date="2019-05" db="EMBL/GenBank/DDBJ databases">
        <title>Another draft genome of Portunus trituberculatus and its Hox gene families provides insights of decapod evolution.</title>
        <authorList>
            <person name="Jeong J.-H."/>
            <person name="Song I."/>
            <person name="Kim S."/>
            <person name="Choi T."/>
            <person name="Kim D."/>
            <person name="Ryu S."/>
            <person name="Kim W."/>
        </authorList>
    </citation>
    <scope>NUCLEOTIDE SEQUENCE [LARGE SCALE GENOMIC DNA]</scope>
    <source>
        <tissue evidence="1">Muscle</tissue>
    </source>
</reference>
<keyword evidence="2" id="KW-1185">Reference proteome</keyword>
<accession>A0A5B7JCJ4</accession>
<dbReference type="AlphaFoldDB" id="A0A5B7JCJ4"/>
<dbReference type="EMBL" id="VSRR010086544">
    <property type="protein sequence ID" value="MPC91087.1"/>
    <property type="molecule type" value="Genomic_DNA"/>
</dbReference>
<name>A0A5B7JCJ4_PORTR</name>
<comment type="caution">
    <text evidence="1">The sequence shown here is derived from an EMBL/GenBank/DDBJ whole genome shotgun (WGS) entry which is preliminary data.</text>
</comment>
<proteinExistence type="predicted"/>
<evidence type="ECO:0000313" key="1">
    <source>
        <dbReference type="EMBL" id="MPC91087.1"/>
    </source>
</evidence>
<organism evidence="1 2">
    <name type="scientific">Portunus trituberculatus</name>
    <name type="common">Swimming crab</name>
    <name type="synonym">Neptunus trituberculatus</name>
    <dbReference type="NCBI Taxonomy" id="210409"/>
    <lineage>
        <taxon>Eukaryota</taxon>
        <taxon>Metazoa</taxon>
        <taxon>Ecdysozoa</taxon>
        <taxon>Arthropoda</taxon>
        <taxon>Crustacea</taxon>
        <taxon>Multicrustacea</taxon>
        <taxon>Malacostraca</taxon>
        <taxon>Eumalacostraca</taxon>
        <taxon>Eucarida</taxon>
        <taxon>Decapoda</taxon>
        <taxon>Pleocyemata</taxon>
        <taxon>Brachyura</taxon>
        <taxon>Eubrachyura</taxon>
        <taxon>Portunoidea</taxon>
        <taxon>Portunidae</taxon>
        <taxon>Portuninae</taxon>
        <taxon>Portunus</taxon>
    </lineage>
</organism>
<sequence length="122" mass="13474">MNRALTLVVGVAGRALDLECSSPPSIIRDLMREYSFPYNPSQSLVGSSSPFKLSDIGLKVVLKRKSKIYFYNGTQLKYPDSEIDFEITVSNNLNPSQQCSEVAKNTATHSNTSDAYQSCLTD</sequence>